<evidence type="ECO:0000313" key="2">
    <source>
        <dbReference type="Proteomes" id="UP001324115"/>
    </source>
</evidence>
<name>A0AAN7EYH3_QUERU</name>
<sequence>MSKMLSKLAPRKNTWIIFNLLSSSSQPSNLVHSFSYQHPLYYHWQAPFLNPQMEYLTGPKQFSMPKQSSSFCMSNKSNQFFFLLGLNLVMESFLQTKSQCLISFYGF</sequence>
<organism evidence="1 2">
    <name type="scientific">Quercus rubra</name>
    <name type="common">Northern red oak</name>
    <name type="synonym">Quercus borealis</name>
    <dbReference type="NCBI Taxonomy" id="3512"/>
    <lineage>
        <taxon>Eukaryota</taxon>
        <taxon>Viridiplantae</taxon>
        <taxon>Streptophyta</taxon>
        <taxon>Embryophyta</taxon>
        <taxon>Tracheophyta</taxon>
        <taxon>Spermatophyta</taxon>
        <taxon>Magnoliopsida</taxon>
        <taxon>eudicotyledons</taxon>
        <taxon>Gunneridae</taxon>
        <taxon>Pentapetalae</taxon>
        <taxon>rosids</taxon>
        <taxon>fabids</taxon>
        <taxon>Fagales</taxon>
        <taxon>Fagaceae</taxon>
        <taxon>Quercus</taxon>
    </lineage>
</organism>
<keyword evidence="2" id="KW-1185">Reference proteome</keyword>
<accession>A0AAN7EYH3</accession>
<evidence type="ECO:0000313" key="1">
    <source>
        <dbReference type="EMBL" id="KAK4582044.1"/>
    </source>
</evidence>
<dbReference type="AlphaFoldDB" id="A0AAN7EYH3"/>
<dbReference type="EMBL" id="JAXUIC010000007">
    <property type="protein sequence ID" value="KAK4582044.1"/>
    <property type="molecule type" value="Genomic_DNA"/>
</dbReference>
<comment type="caution">
    <text evidence="1">The sequence shown here is derived from an EMBL/GenBank/DDBJ whole genome shotgun (WGS) entry which is preliminary data.</text>
</comment>
<gene>
    <name evidence="1" type="ORF">RGQ29_025276</name>
</gene>
<reference evidence="1 2" key="1">
    <citation type="journal article" date="2023" name="G3 (Bethesda)">
        <title>A haplotype-resolved chromosome-scale genome for Quercus rubra L. provides insights into the genetics of adaptive traits for red oak species.</title>
        <authorList>
            <person name="Kapoor B."/>
            <person name="Jenkins J."/>
            <person name="Schmutz J."/>
            <person name="Zhebentyayeva T."/>
            <person name="Kuelheim C."/>
            <person name="Coggeshall M."/>
            <person name="Heim C."/>
            <person name="Lasky J.R."/>
            <person name="Leites L."/>
            <person name="Islam-Faridi N."/>
            <person name="Romero-Severson J."/>
            <person name="DeLeo V.L."/>
            <person name="Lucas S.M."/>
            <person name="Lazic D."/>
            <person name="Gailing O."/>
            <person name="Carlson J."/>
            <person name="Staton M."/>
        </authorList>
    </citation>
    <scope>NUCLEOTIDE SEQUENCE [LARGE SCALE GENOMIC DNA]</scope>
    <source>
        <strain evidence="1">Pseudo-F2</strain>
    </source>
</reference>
<proteinExistence type="predicted"/>
<dbReference type="Proteomes" id="UP001324115">
    <property type="component" value="Unassembled WGS sequence"/>
</dbReference>
<protein>
    <submittedName>
        <fullName evidence="1">Uncharacterized protein</fullName>
    </submittedName>
</protein>